<evidence type="ECO:0000313" key="2">
    <source>
        <dbReference type="Proteomes" id="UP001213691"/>
    </source>
</evidence>
<proteinExistence type="predicted"/>
<name>A0ABT5TJW8_9GAMM</name>
<dbReference type="Proteomes" id="UP001213691">
    <property type="component" value="Unassembled WGS sequence"/>
</dbReference>
<sequence>MYLCTLWPAATNVVAAGHEYKTIKQQKQTPGFRLKSIAGMTQYLTRAGWNLAILFQTKFEHSGVGEAPRR</sequence>
<protein>
    <recommendedName>
        <fullName evidence="3">Transposase</fullName>
    </recommendedName>
</protein>
<gene>
    <name evidence="1" type="ORF">PQR79_07100</name>
</gene>
<dbReference type="EMBL" id="JAQQPZ010000004">
    <property type="protein sequence ID" value="MDD8058895.1"/>
    <property type="molecule type" value="Genomic_DNA"/>
</dbReference>
<accession>A0ABT5TJW8</accession>
<dbReference type="RefSeq" id="WP_274408429.1">
    <property type="nucleotide sequence ID" value="NZ_JAQQPZ010000004.1"/>
</dbReference>
<reference evidence="1 2" key="1">
    <citation type="submission" date="2023-02" db="EMBL/GenBank/DDBJ databases">
        <title>Genome sequence of Shewanella metallivivens ER-Te-42B-Light, sp. nov., enriched from sulfide tube worms (Riftia pachyptila) isolated from Explorer Ridge in the Pacific Ocean.</title>
        <authorList>
            <person name="Maltman C."/>
            <person name="Kuzyk S.B."/>
            <person name="Kyndt J.A."/>
            <person name="Yurkov V."/>
        </authorList>
    </citation>
    <scope>NUCLEOTIDE SEQUENCE [LARGE SCALE GENOMIC DNA]</scope>
    <source>
        <strain evidence="1 2">ER-Te-42B-Light</strain>
    </source>
</reference>
<keyword evidence="2" id="KW-1185">Reference proteome</keyword>
<evidence type="ECO:0000313" key="1">
    <source>
        <dbReference type="EMBL" id="MDD8058895.1"/>
    </source>
</evidence>
<evidence type="ECO:0008006" key="3">
    <source>
        <dbReference type="Google" id="ProtNLM"/>
    </source>
</evidence>
<organism evidence="1 2">
    <name type="scientific">Shewanella metallivivens</name>
    <dbReference type="NCBI Taxonomy" id="2872342"/>
    <lineage>
        <taxon>Bacteria</taxon>
        <taxon>Pseudomonadati</taxon>
        <taxon>Pseudomonadota</taxon>
        <taxon>Gammaproteobacteria</taxon>
        <taxon>Alteromonadales</taxon>
        <taxon>Shewanellaceae</taxon>
        <taxon>Shewanella</taxon>
    </lineage>
</organism>
<comment type="caution">
    <text evidence="1">The sequence shown here is derived from an EMBL/GenBank/DDBJ whole genome shotgun (WGS) entry which is preliminary data.</text>
</comment>